<dbReference type="Gene3D" id="3.30.980.20">
    <property type="entry name" value="Putative mannosyl-3-phosphoglycerate phosphatase, domain 2"/>
    <property type="match status" value="1"/>
</dbReference>
<sequence>MILPSLPLIVLTDLDGTLLDHDNYDYRAAMPALACLRQFHIPCIFNSSKTFDEMLPLRESMNNHDPFVSENGGAVFIPKEGSAVFHSEMTGSSYNSILNVLQLLREQGFRFRGFHDMSDQEVADITGLKPEEATLARRRHASEPIIWEDDELRLSEFLSILSCHNLRMLKGGRFIHVMGSNDKSEAVTFFRDYYQTLWDQEIRVIALGDGDNDLAMLESADYPIVIPGKNNTLKPENPATRFAEKPGPAGWNDTLLALLNDLTKEVNRG</sequence>
<keyword evidence="1" id="KW-0479">Metal-binding</keyword>
<evidence type="ECO:0000313" key="4">
    <source>
        <dbReference type="EMBL" id="MCA6063160.1"/>
    </source>
</evidence>
<keyword evidence="3" id="KW-0460">Magnesium</keyword>
<dbReference type="InterPro" id="IPR006379">
    <property type="entry name" value="HAD-SF_hydro_IIB"/>
</dbReference>
<accession>A0ABS7ZN77</accession>
<keyword evidence="5" id="KW-1185">Reference proteome</keyword>
<dbReference type="SUPFAM" id="SSF56784">
    <property type="entry name" value="HAD-like"/>
    <property type="match status" value="1"/>
</dbReference>
<protein>
    <submittedName>
        <fullName evidence="4">HAD-IIB family hydrolase</fullName>
    </submittedName>
</protein>
<organism evidence="4 5">
    <name type="scientific">Thalassolituus marinus</name>
    <dbReference type="NCBI Taxonomy" id="671053"/>
    <lineage>
        <taxon>Bacteria</taxon>
        <taxon>Pseudomonadati</taxon>
        <taxon>Pseudomonadota</taxon>
        <taxon>Gammaproteobacteria</taxon>
        <taxon>Oceanospirillales</taxon>
        <taxon>Oceanospirillaceae</taxon>
        <taxon>Thalassolituus</taxon>
    </lineage>
</organism>
<dbReference type="SFLD" id="SFLDS00003">
    <property type="entry name" value="Haloacid_Dehalogenase"/>
    <property type="match status" value="1"/>
</dbReference>
<keyword evidence="2 4" id="KW-0378">Hydrolase</keyword>
<dbReference type="NCBIfam" id="TIGR01486">
    <property type="entry name" value="HAD-SF-IIB-MPGP"/>
    <property type="match status" value="1"/>
</dbReference>
<evidence type="ECO:0000256" key="1">
    <source>
        <dbReference type="ARBA" id="ARBA00022723"/>
    </source>
</evidence>
<proteinExistence type="predicted"/>
<dbReference type="Pfam" id="PF08282">
    <property type="entry name" value="Hydrolase_3"/>
    <property type="match status" value="1"/>
</dbReference>
<comment type="caution">
    <text evidence="4">The sequence shown here is derived from an EMBL/GenBank/DDBJ whole genome shotgun (WGS) entry which is preliminary data.</text>
</comment>
<dbReference type="InterPro" id="IPR023214">
    <property type="entry name" value="HAD_sf"/>
</dbReference>
<dbReference type="PANTHER" id="PTHR10000">
    <property type="entry name" value="PHOSPHOSERINE PHOSPHATASE"/>
    <property type="match status" value="1"/>
</dbReference>
<dbReference type="InterPro" id="IPR006381">
    <property type="entry name" value="HAD-SF-IIB-MPGP"/>
</dbReference>
<dbReference type="PANTHER" id="PTHR10000:SF8">
    <property type="entry name" value="HAD SUPERFAMILY HYDROLASE-LIKE, TYPE 3"/>
    <property type="match status" value="1"/>
</dbReference>
<dbReference type="GO" id="GO:0016787">
    <property type="term" value="F:hydrolase activity"/>
    <property type="evidence" value="ECO:0007669"/>
    <property type="project" value="UniProtKB-KW"/>
</dbReference>
<dbReference type="InterPro" id="IPR036412">
    <property type="entry name" value="HAD-like_sf"/>
</dbReference>
<dbReference type="RefSeq" id="WP_225672877.1">
    <property type="nucleotide sequence ID" value="NZ_JAEDAH010000027.1"/>
</dbReference>
<dbReference type="NCBIfam" id="TIGR01484">
    <property type="entry name" value="HAD-SF-IIB"/>
    <property type="match status" value="1"/>
</dbReference>
<gene>
    <name evidence="4" type="ORF">I9W95_06010</name>
</gene>
<evidence type="ECO:0000313" key="5">
    <source>
        <dbReference type="Proteomes" id="UP000714380"/>
    </source>
</evidence>
<dbReference type="Gene3D" id="3.40.50.1000">
    <property type="entry name" value="HAD superfamily/HAD-like"/>
    <property type="match status" value="1"/>
</dbReference>
<dbReference type="EMBL" id="JAEDAH010000027">
    <property type="protein sequence ID" value="MCA6063160.1"/>
    <property type="molecule type" value="Genomic_DNA"/>
</dbReference>
<evidence type="ECO:0000256" key="3">
    <source>
        <dbReference type="ARBA" id="ARBA00022842"/>
    </source>
</evidence>
<dbReference type="Proteomes" id="UP000714380">
    <property type="component" value="Unassembled WGS sequence"/>
</dbReference>
<reference evidence="4 5" key="1">
    <citation type="submission" date="2020-12" db="EMBL/GenBank/DDBJ databases">
        <title>Novel Thalassolituus-related marine hydrocarbonoclastic bacteria mediated algae-derived hydrocarbons mineralization in twilight zone of the northern South China Sea.</title>
        <authorList>
            <person name="Dong C."/>
        </authorList>
    </citation>
    <scope>NUCLEOTIDE SEQUENCE [LARGE SCALE GENOMIC DNA]</scope>
    <source>
        <strain evidence="4 5">IMCC1826</strain>
    </source>
</reference>
<evidence type="ECO:0000256" key="2">
    <source>
        <dbReference type="ARBA" id="ARBA00022801"/>
    </source>
</evidence>
<dbReference type="SFLD" id="SFLDG01140">
    <property type="entry name" value="C2.B:_Phosphomannomutase_and_P"/>
    <property type="match status" value="1"/>
</dbReference>
<name>A0ABS7ZN77_9GAMM</name>
<dbReference type="SFLD" id="SFLDG01142">
    <property type="entry name" value="C2.B.2:_Mannosyl-3-phosphoglyc"/>
    <property type="match status" value="1"/>
</dbReference>